<comment type="caution">
    <text evidence="1">The sequence shown here is derived from an EMBL/GenBank/DDBJ whole genome shotgun (WGS) entry which is preliminary data.</text>
</comment>
<dbReference type="EMBL" id="JAEEGA010000013">
    <property type="protein sequence ID" value="MBP1043041.1"/>
    <property type="molecule type" value="Genomic_DNA"/>
</dbReference>
<protein>
    <submittedName>
        <fullName evidence="1">Secretion accessory protein EsaB/YukD</fullName>
    </submittedName>
</protein>
<dbReference type="Gene3D" id="3.10.20.90">
    <property type="entry name" value="Phosphatidylinositol 3-kinase Catalytic Subunit, Chain A, domain 1"/>
    <property type="match status" value="1"/>
</dbReference>
<keyword evidence="2" id="KW-1185">Reference proteome</keyword>
<dbReference type="AlphaFoldDB" id="A0A940PGC1"/>
<name>A0A940PGC1_9ENTE</name>
<dbReference type="RefSeq" id="WP_209530852.1">
    <property type="nucleotide sequence ID" value="NZ_JAEEGA010000013.1"/>
</dbReference>
<dbReference type="InterPro" id="IPR029071">
    <property type="entry name" value="Ubiquitin-like_domsf"/>
</dbReference>
<sequence length="91" mass="10434">MSGKDEHINVTLNYQNGQLPAVDLRIPIKISIHQLIKEVNKIFGVENMTHKYQIKVKNKGILLDENQILKNYPVTNGDIIEILEEATHDKD</sequence>
<evidence type="ECO:0000313" key="1">
    <source>
        <dbReference type="EMBL" id="MBP1043041.1"/>
    </source>
</evidence>
<organism evidence="1 2">
    <name type="scientific">Vagococcus allomyrinae</name>
    <dbReference type="NCBI Taxonomy" id="2794353"/>
    <lineage>
        <taxon>Bacteria</taxon>
        <taxon>Bacillati</taxon>
        <taxon>Bacillota</taxon>
        <taxon>Bacilli</taxon>
        <taxon>Lactobacillales</taxon>
        <taxon>Enterococcaceae</taxon>
        <taxon>Vagococcus</taxon>
    </lineage>
</organism>
<accession>A0A940PGC1</accession>
<reference evidence="1" key="1">
    <citation type="submission" date="2020-12" db="EMBL/GenBank/DDBJ databases">
        <title>Vagococcus allomyrinae sp. nov. and Enterococcus lavae sp. nov., isolated from the larvae of Allomyrina dichotoma.</title>
        <authorList>
            <person name="Lee S.D."/>
        </authorList>
    </citation>
    <scope>NUCLEOTIDE SEQUENCE</scope>
    <source>
        <strain evidence="1">BWB3-3</strain>
    </source>
</reference>
<proteinExistence type="predicted"/>
<dbReference type="Proteomes" id="UP000674938">
    <property type="component" value="Unassembled WGS sequence"/>
</dbReference>
<gene>
    <name evidence="1" type="ORF">I6N95_18660</name>
</gene>
<dbReference type="Pfam" id="PF08817">
    <property type="entry name" value="YukD"/>
    <property type="match status" value="1"/>
</dbReference>
<dbReference type="SUPFAM" id="SSF54236">
    <property type="entry name" value="Ubiquitin-like"/>
    <property type="match status" value="1"/>
</dbReference>
<dbReference type="InterPro" id="IPR024962">
    <property type="entry name" value="YukD-like"/>
</dbReference>
<evidence type="ECO:0000313" key="2">
    <source>
        <dbReference type="Proteomes" id="UP000674938"/>
    </source>
</evidence>